<dbReference type="GO" id="GO:0003676">
    <property type="term" value="F:nucleic acid binding"/>
    <property type="evidence" value="ECO:0007669"/>
    <property type="project" value="InterPro"/>
</dbReference>
<keyword evidence="3" id="KW-1185">Reference proteome</keyword>
<dbReference type="InterPro" id="IPR012337">
    <property type="entry name" value="RNaseH-like_sf"/>
</dbReference>
<gene>
    <name evidence="2" type="ORF">SAMN05216352_12112</name>
</gene>
<evidence type="ECO:0000259" key="1">
    <source>
        <dbReference type="PROSITE" id="PS50994"/>
    </source>
</evidence>
<dbReference type="Gene3D" id="3.30.420.10">
    <property type="entry name" value="Ribonuclease H-like superfamily/Ribonuclease H"/>
    <property type="match status" value="1"/>
</dbReference>
<sequence length="104" mass="12234">MLILHHLELFHTDRGSKFKNQLIDQALKTFGIERSLSEKGTSYDNAVAEATFKTIKTEFIHGRSFPNQYELDLELFDYVHWFNNIRIHGSLDYLTPAEYKSMHL</sequence>
<dbReference type="GO" id="GO:0015074">
    <property type="term" value="P:DNA integration"/>
    <property type="evidence" value="ECO:0007669"/>
    <property type="project" value="InterPro"/>
</dbReference>
<proteinExistence type="predicted"/>
<dbReference type="InterPro" id="IPR001584">
    <property type="entry name" value="Integrase_cat-core"/>
</dbReference>
<organism evidence="2 3">
    <name type="scientific">Alteribacillus bidgolensis</name>
    <dbReference type="NCBI Taxonomy" id="930129"/>
    <lineage>
        <taxon>Bacteria</taxon>
        <taxon>Bacillati</taxon>
        <taxon>Bacillota</taxon>
        <taxon>Bacilli</taxon>
        <taxon>Bacillales</taxon>
        <taxon>Bacillaceae</taxon>
        <taxon>Alteribacillus</taxon>
    </lineage>
</organism>
<accession>A0A1G8QNG4</accession>
<protein>
    <submittedName>
        <fullName evidence="2">Putative transposase</fullName>
    </submittedName>
</protein>
<dbReference type="InterPro" id="IPR036397">
    <property type="entry name" value="RNaseH_sf"/>
</dbReference>
<dbReference type="PANTHER" id="PTHR46889">
    <property type="entry name" value="TRANSPOSASE INSF FOR INSERTION SEQUENCE IS3B-RELATED"/>
    <property type="match status" value="1"/>
</dbReference>
<evidence type="ECO:0000313" key="2">
    <source>
        <dbReference type="EMBL" id="SDJ06312.1"/>
    </source>
</evidence>
<feature type="domain" description="Integrase catalytic" evidence="1">
    <location>
        <begin position="1"/>
        <end position="104"/>
    </location>
</feature>
<evidence type="ECO:0000313" key="3">
    <source>
        <dbReference type="Proteomes" id="UP000199017"/>
    </source>
</evidence>
<dbReference type="Proteomes" id="UP000199017">
    <property type="component" value="Unassembled WGS sequence"/>
</dbReference>
<reference evidence="2 3" key="1">
    <citation type="submission" date="2016-10" db="EMBL/GenBank/DDBJ databases">
        <authorList>
            <person name="de Groot N.N."/>
        </authorList>
    </citation>
    <scope>NUCLEOTIDE SEQUENCE [LARGE SCALE GENOMIC DNA]</scope>
    <source>
        <strain evidence="3">P4B,CCM 7963,CECT 7998,DSM 25260,IBRC-M 10614,KCTC 13821</strain>
    </source>
</reference>
<dbReference type="EMBL" id="FNDU01000021">
    <property type="protein sequence ID" value="SDJ06312.1"/>
    <property type="molecule type" value="Genomic_DNA"/>
</dbReference>
<dbReference type="Pfam" id="PF13333">
    <property type="entry name" value="rve_2"/>
    <property type="match status" value="1"/>
</dbReference>
<dbReference type="STRING" id="930129.SAMN05216352_12112"/>
<dbReference type="PANTHER" id="PTHR46889:SF4">
    <property type="entry name" value="TRANSPOSASE INSO FOR INSERTION SEQUENCE ELEMENT IS911B-RELATED"/>
    <property type="match status" value="1"/>
</dbReference>
<dbReference type="SUPFAM" id="SSF53098">
    <property type="entry name" value="Ribonuclease H-like"/>
    <property type="match status" value="1"/>
</dbReference>
<dbReference type="AlphaFoldDB" id="A0A1G8QNG4"/>
<dbReference type="InterPro" id="IPR050900">
    <property type="entry name" value="Transposase_IS3/IS150/IS904"/>
</dbReference>
<dbReference type="PROSITE" id="PS50994">
    <property type="entry name" value="INTEGRASE"/>
    <property type="match status" value="1"/>
</dbReference>
<name>A0A1G8QNG4_9BACI</name>